<dbReference type="AlphaFoldDB" id="A0A8T0CF95"/>
<dbReference type="SUPFAM" id="SSF55729">
    <property type="entry name" value="Acyl-CoA N-acyltransferases (Nat)"/>
    <property type="match status" value="1"/>
</dbReference>
<feature type="domain" description="LYC1 C-terminal" evidence="1">
    <location>
        <begin position="188"/>
        <end position="397"/>
    </location>
</feature>
<protein>
    <recommendedName>
        <fullName evidence="1">LYC1 C-terminal domain-containing protein</fullName>
    </recommendedName>
</protein>
<evidence type="ECO:0000313" key="2">
    <source>
        <dbReference type="EMBL" id="KAF7846151.1"/>
    </source>
</evidence>
<gene>
    <name evidence="2" type="ORF">BT93_L5117</name>
</gene>
<sequence>MPAVREQLTPPSAPVALDVSQLPNGKDESLVLLQATSAEYLQTQVLNSGEWSGFLDLPAYLDRETHLLTSDLTKKGRSTAWILTSLNLPANDDGTRQILAACETICKDAYVALDGKLDKIVSHGICSVFCRSEYRGRGYAARMISELGKQLESWQQSNGTKGTFSTLYSDIGTKFYSKLGWQVYPSDHITLPSISQQEFDEQARILPSVRDLTFDHLKALPLVRYTETQVADSSKKAPSTPQVAYAPTAAIFQWHFMREEFLTRHLNQPFPVAKGAIHEQSGIALIWARTYANNPQDWHLSSLHIVIPPEVELDESEQVKIFASLLLRAQLEAQAYAMQQGVEIWNPPQVVLRAAELLAKQEVKVITRDEEHLCSLRWNADLNEEVVWLGNEKYAWC</sequence>
<dbReference type="PANTHER" id="PTHR34815:SF2">
    <property type="entry name" value="N-ACETYLTRANSFERASE DOMAIN-CONTAINING PROTEIN"/>
    <property type="match status" value="1"/>
</dbReference>
<dbReference type="Proteomes" id="UP000806378">
    <property type="component" value="Unassembled WGS sequence"/>
</dbReference>
<name>A0A8T0CF95_CORYI</name>
<dbReference type="InterPro" id="IPR055100">
    <property type="entry name" value="GNAT_LYC1-like"/>
</dbReference>
<evidence type="ECO:0000259" key="1">
    <source>
        <dbReference type="Pfam" id="PF22998"/>
    </source>
</evidence>
<evidence type="ECO:0000313" key="3">
    <source>
        <dbReference type="Proteomes" id="UP000806378"/>
    </source>
</evidence>
<dbReference type="OrthoDB" id="2020070at2759"/>
<dbReference type="Pfam" id="PF22998">
    <property type="entry name" value="GNAT_LYC1-like"/>
    <property type="match status" value="1"/>
</dbReference>
<dbReference type="EMBL" id="MU095111">
    <property type="protein sequence ID" value="KAF7846151.1"/>
    <property type="molecule type" value="Genomic_DNA"/>
</dbReference>
<comment type="caution">
    <text evidence="2">The sequence shown here is derived from an EMBL/GenBank/DDBJ whole genome shotgun (WGS) entry which is preliminary data.</text>
</comment>
<accession>A0A8T0CF95</accession>
<keyword evidence="3" id="KW-1185">Reference proteome</keyword>
<dbReference type="PANTHER" id="PTHR34815">
    <property type="entry name" value="LYSINE ACETYLTRANSFERASE"/>
    <property type="match status" value="1"/>
</dbReference>
<dbReference type="Gene3D" id="3.40.630.30">
    <property type="match status" value="1"/>
</dbReference>
<dbReference type="InterPro" id="IPR053013">
    <property type="entry name" value="LAT"/>
</dbReference>
<organism evidence="2 3">
    <name type="scientific">Corymbia citriodora subsp. variegata</name>
    <dbReference type="NCBI Taxonomy" id="360336"/>
    <lineage>
        <taxon>Eukaryota</taxon>
        <taxon>Viridiplantae</taxon>
        <taxon>Streptophyta</taxon>
        <taxon>Embryophyta</taxon>
        <taxon>Tracheophyta</taxon>
        <taxon>Spermatophyta</taxon>
        <taxon>Magnoliopsida</taxon>
        <taxon>eudicotyledons</taxon>
        <taxon>Gunneridae</taxon>
        <taxon>Pentapetalae</taxon>
        <taxon>rosids</taxon>
        <taxon>malvids</taxon>
        <taxon>Myrtales</taxon>
        <taxon>Myrtaceae</taxon>
        <taxon>Myrtoideae</taxon>
        <taxon>Eucalypteae</taxon>
        <taxon>Corymbia</taxon>
    </lineage>
</organism>
<proteinExistence type="predicted"/>
<dbReference type="Gramene" id="rna-gnl|WGS:JABURB|Cocit.L5117.1">
    <property type="protein sequence ID" value="cds-KAF7846151.1"/>
    <property type="gene ID" value="gene-BT93_L5117"/>
</dbReference>
<reference evidence="2" key="1">
    <citation type="submission" date="2020-05" db="EMBL/GenBank/DDBJ databases">
        <title>WGS assembly of Corymbia citriodora subspecies variegata.</title>
        <authorList>
            <person name="Barry K."/>
            <person name="Hundley H."/>
            <person name="Shu S."/>
            <person name="Jenkins J."/>
            <person name="Grimwood J."/>
            <person name="Baten A."/>
        </authorList>
    </citation>
    <scope>NUCLEOTIDE SEQUENCE</scope>
    <source>
        <strain evidence="2">CV2-018</strain>
    </source>
</reference>
<dbReference type="InterPro" id="IPR016181">
    <property type="entry name" value="Acyl_CoA_acyltransferase"/>
</dbReference>